<dbReference type="PRINTS" id="PR00508">
    <property type="entry name" value="S21N4MTFRASE"/>
</dbReference>
<keyword evidence="3" id="KW-0808">Transferase</keyword>
<dbReference type="EC" id="2.1.1.-" evidence="8"/>
<keyword evidence="6" id="KW-0238">DNA-binding</keyword>
<dbReference type="REBASE" id="67096">
    <property type="entry name" value="M.UbaC22ORFAP"/>
</dbReference>
<dbReference type="InterPro" id="IPR017985">
    <property type="entry name" value="MeTrfase_CN4_CS"/>
</dbReference>
<comment type="similarity">
    <text evidence="1">Belongs to the N(4)/N(6)-methyltransferase family. N(4) subfamily.</text>
</comment>
<dbReference type="GO" id="GO:0015667">
    <property type="term" value="F:site-specific DNA-methyltransferase (cytosine-N4-specific) activity"/>
    <property type="evidence" value="ECO:0007669"/>
    <property type="project" value="UniProtKB-EC"/>
</dbReference>
<organism evidence="10">
    <name type="scientific">Candidatus Actinomarina minuta</name>
    <dbReference type="NCBI Taxonomy" id="1389454"/>
    <lineage>
        <taxon>Bacteria</taxon>
        <taxon>Bacillati</taxon>
        <taxon>Actinomycetota</taxon>
        <taxon>Actinomycetes</taxon>
        <taxon>Candidatus Actinomarinidae</taxon>
        <taxon>Candidatus Actinomarinales</taxon>
        <taxon>Candidatus Actinomarineae</taxon>
        <taxon>Candidatus Actinomarinaceae</taxon>
        <taxon>Candidatus Actinomarina</taxon>
    </lineage>
</organism>
<evidence type="ECO:0000256" key="4">
    <source>
        <dbReference type="ARBA" id="ARBA00022691"/>
    </source>
</evidence>
<evidence type="ECO:0000256" key="2">
    <source>
        <dbReference type="ARBA" id="ARBA00022603"/>
    </source>
</evidence>
<dbReference type="GO" id="GO:0003677">
    <property type="term" value="F:DNA binding"/>
    <property type="evidence" value="ECO:0007669"/>
    <property type="project" value="UniProtKB-KW"/>
</dbReference>
<evidence type="ECO:0000256" key="3">
    <source>
        <dbReference type="ARBA" id="ARBA00022679"/>
    </source>
</evidence>
<evidence type="ECO:0000259" key="9">
    <source>
        <dbReference type="Pfam" id="PF01555"/>
    </source>
</evidence>
<sequence length="276" mass="31532">MSKESVFKEGSGSRKGFVSKFQTENNLDIQTENNISKIRNKIFNKSSENMSELVDNCISLTVTSPPYNVGKLSDLDLDDKKYWKMMKSCFEEVYRVTESGGRLVVNVANLGRKPYIPFSNQFTELLLNLGFIMRGEIIWQKSKGANANFAWGSWLSASNPVIRDLHEYCLVFSKESMNRNKEGESTIEKEEFMDSTLSIWNILPAKAKKIGHPAPFPEELVERFINLYSYKNEIILDPFFGSGTTGLSAKNLERDYIGYEVNSDYCDLAKKRINSR</sequence>
<evidence type="ECO:0000313" key="10">
    <source>
        <dbReference type="EMBL" id="AGQ19362.1"/>
    </source>
</evidence>
<keyword evidence="4" id="KW-0949">S-adenosyl-L-methionine</keyword>
<evidence type="ECO:0000256" key="8">
    <source>
        <dbReference type="RuleBase" id="RU362026"/>
    </source>
</evidence>
<protein>
    <recommendedName>
        <fullName evidence="8">Methyltransferase</fullName>
        <ecNumber evidence="8">2.1.1.-</ecNumber>
    </recommendedName>
</protein>
<keyword evidence="5" id="KW-0680">Restriction system</keyword>
<dbReference type="EMBL" id="KC811130">
    <property type="protein sequence ID" value="AGQ19362.1"/>
    <property type="molecule type" value="Genomic_DNA"/>
</dbReference>
<dbReference type="Gene3D" id="3.40.50.150">
    <property type="entry name" value="Vaccinia Virus protein VP39"/>
    <property type="match status" value="1"/>
</dbReference>
<dbReference type="GO" id="GO:0008170">
    <property type="term" value="F:N-methyltransferase activity"/>
    <property type="evidence" value="ECO:0007669"/>
    <property type="project" value="InterPro"/>
</dbReference>
<proteinExistence type="inferred from homology"/>
<evidence type="ECO:0000256" key="5">
    <source>
        <dbReference type="ARBA" id="ARBA00022747"/>
    </source>
</evidence>
<evidence type="ECO:0000256" key="6">
    <source>
        <dbReference type="ARBA" id="ARBA00023125"/>
    </source>
</evidence>
<dbReference type="InterPro" id="IPR001091">
    <property type="entry name" value="RM_Methyltransferase"/>
</dbReference>
<dbReference type="AlphaFoldDB" id="S5DWS9"/>
<reference evidence="10" key="1">
    <citation type="journal article" date="2013" name="Sci. Rep.">
        <title>Metagenomics uncovers a new group of low GC and ultra-small marine Actinobacteria.</title>
        <authorList>
            <person name="Ghai R."/>
            <person name="Mizuno C.M."/>
            <person name="Picazo A."/>
            <person name="Camacho A."/>
            <person name="Rodriguez-Valera F."/>
        </authorList>
    </citation>
    <scope>NUCLEOTIDE SEQUENCE</scope>
</reference>
<dbReference type="GO" id="GO:0032259">
    <property type="term" value="P:methylation"/>
    <property type="evidence" value="ECO:0007669"/>
    <property type="project" value="UniProtKB-KW"/>
</dbReference>
<feature type="domain" description="DNA methylase N-4/N-6" evidence="9">
    <location>
        <begin position="58"/>
        <end position="271"/>
    </location>
</feature>
<keyword evidence="2 10" id="KW-0489">Methyltransferase</keyword>
<dbReference type="Pfam" id="PF01555">
    <property type="entry name" value="N6_N4_Mtase"/>
    <property type="match status" value="1"/>
</dbReference>
<dbReference type="SUPFAM" id="SSF53335">
    <property type="entry name" value="S-adenosyl-L-methionine-dependent methyltransferases"/>
    <property type="match status" value="1"/>
</dbReference>
<dbReference type="PROSITE" id="PS00093">
    <property type="entry name" value="N4_MTASE"/>
    <property type="match status" value="1"/>
</dbReference>
<dbReference type="InterPro" id="IPR029063">
    <property type="entry name" value="SAM-dependent_MTases_sf"/>
</dbReference>
<accession>S5DWS9</accession>
<evidence type="ECO:0000256" key="1">
    <source>
        <dbReference type="ARBA" id="ARBA00010203"/>
    </source>
</evidence>
<dbReference type="GO" id="GO:0009307">
    <property type="term" value="P:DNA restriction-modification system"/>
    <property type="evidence" value="ECO:0007669"/>
    <property type="project" value="UniProtKB-KW"/>
</dbReference>
<name>S5DWS9_9ACTN</name>
<evidence type="ECO:0000256" key="7">
    <source>
        <dbReference type="ARBA" id="ARBA00049120"/>
    </source>
</evidence>
<comment type="catalytic activity">
    <reaction evidence="7">
        <text>a 2'-deoxycytidine in DNA + S-adenosyl-L-methionine = an N(4)-methyl-2'-deoxycytidine in DNA + S-adenosyl-L-homocysteine + H(+)</text>
        <dbReference type="Rhea" id="RHEA:16857"/>
        <dbReference type="Rhea" id="RHEA-COMP:11369"/>
        <dbReference type="Rhea" id="RHEA-COMP:13674"/>
        <dbReference type="ChEBI" id="CHEBI:15378"/>
        <dbReference type="ChEBI" id="CHEBI:57856"/>
        <dbReference type="ChEBI" id="CHEBI:59789"/>
        <dbReference type="ChEBI" id="CHEBI:85452"/>
        <dbReference type="ChEBI" id="CHEBI:137933"/>
        <dbReference type="EC" id="2.1.1.113"/>
    </reaction>
</comment>
<dbReference type="InterPro" id="IPR002941">
    <property type="entry name" value="DNA_methylase_N4/N6"/>
</dbReference>